<dbReference type="Proteomes" id="UP000194577">
    <property type="component" value="Unassembled WGS sequence"/>
</dbReference>
<dbReference type="PANTHER" id="PTHR30371">
    <property type="entry name" value="SEC-INDEPENDENT PROTEIN TRANSLOCASE PROTEIN TATC"/>
    <property type="match status" value="1"/>
</dbReference>
<comment type="function">
    <text evidence="7">Part of the twin-arginine translocation (Tat) system that transports large folded proteins containing a characteristic twin-arginine motif in their signal peptide across membranes. Together with TatB, TatC is part of a receptor directly interacting with Tat signal peptides.</text>
</comment>
<keyword evidence="7" id="KW-0813">Transport</keyword>
<dbReference type="EMBL" id="MTPX02000068">
    <property type="protein sequence ID" value="PHP52027.1"/>
    <property type="molecule type" value="Genomic_DNA"/>
</dbReference>
<reference evidence="8 9" key="1">
    <citation type="submission" date="2017-10" db="EMBL/GenBank/DDBJ databases">
        <title>Draft genome sequence of cellulolytic Actinomyces sp CtC72 isolated from cattle rumen fluid.</title>
        <authorList>
            <person name="Joshi A.J."/>
            <person name="Vasudevan G."/>
            <person name="Lanjekar V.B."/>
            <person name="Hivarkar S."/>
            <person name="Engineer A."/>
            <person name="Pore S.D."/>
            <person name="Dhakephalkar P.K."/>
            <person name="Dagar S."/>
        </authorList>
    </citation>
    <scope>NUCLEOTIDE SEQUENCE [LARGE SCALE GENOMIC DNA]</scope>
    <source>
        <strain evidence="9">CtC72</strain>
    </source>
</reference>
<keyword evidence="6 7" id="KW-0472">Membrane</keyword>
<name>A0ABX4MD75_9ACTO</name>
<keyword evidence="2 7" id="KW-0812">Transmembrane</keyword>
<dbReference type="PRINTS" id="PR01840">
    <property type="entry name" value="TATCFAMILY"/>
</dbReference>
<keyword evidence="9" id="KW-1185">Reference proteome</keyword>
<feature type="transmembrane region" description="Helical" evidence="7">
    <location>
        <begin position="122"/>
        <end position="144"/>
    </location>
</feature>
<evidence type="ECO:0000256" key="1">
    <source>
        <dbReference type="ARBA" id="ARBA00004141"/>
    </source>
</evidence>
<feature type="transmembrane region" description="Helical" evidence="7">
    <location>
        <begin position="33"/>
        <end position="51"/>
    </location>
</feature>
<comment type="subcellular location">
    <subcellularLocation>
        <location evidence="7">Cell membrane</location>
        <topology evidence="7">Multi-pass membrane protein</topology>
    </subcellularLocation>
    <subcellularLocation>
        <location evidence="1">Membrane</location>
        <topology evidence="1">Multi-pass membrane protein</topology>
    </subcellularLocation>
</comment>
<feature type="transmembrane region" description="Helical" evidence="7">
    <location>
        <begin position="232"/>
        <end position="251"/>
    </location>
</feature>
<evidence type="ECO:0000256" key="2">
    <source>
        <dbReference type="ARBA" id="ARBA00022692"/>
    </source>
</evidence>
<accession>A0ABX4MD75</accession>
<keyword evidence="7" id="KW-1003">Cell membrane</keyword>
<evidence type="ECO:0000313" key="9">
    <source>
        <dbReference type="Proteomes" id="UP000194577"/>
    </source>
</evidence>
<keyword evidence="3 7" id="KW-0653">Protein transport</keyword>
<keyword evidence="4 7" id="KW-1133">Transmembrane helix</keyword>
<comment type="subunit">
    <text evidence="7">The Tat system comprises two distinct complexes: a TatABC complex, containing multiple copies of TatA, TatB and TatC subunits, and a separate TatA complex, containing only TatA subunits. Substrates initially bind to the TatABC complex, which probably triggers association of the separate TatA complex to form the active translocon.</text>
</comment>
<dbReference type="InterPro" id="IPR002033">
    <property type="entry name" value="TatC"/>
</dbReference>
<gene>
    <name evidence="7 8" type="primary">tatC</name>
    <name evidence="8" type="ORF">BW737_012395</name>
</gene>
<proteinExistence type="inferred from homology"/>
<evidence type="ECO:0000313" key="8">
    <source>
        <dbReference type="EMBL" id="PHP52027.1"/>
    </source>
</evidence>
<feature type="transmembrane region" description="Helical" evidence="7">
    <location>
        <begin position="164"/>
        <end position="187"/>
    </location>
</feature>
<organism evidence="8 9">
    <name type="scientific">Actinomyces ruminis</name>
    <dbReference type="NCBI Taxonomy" id="1937003"/>
    <lineage>
        <taxon>Bacteria</taxon>
        <taxon>Bacillati</taxon>
        <taxon>Actinomycetota</taxon>
        <taxon>Actinomycetes</taxon>
        <taxon>Actinomycetales</taxon>
        <taxon>Actinomycetaceae</taxon>
        <taxon>Actinomyces</taxon>
    </lineage>
</organism>
<feature type="transmembrane region" description="Helical" evidence="7">
    <location>
        <begin position="89"/>
        <end position="110"/>
    </location>
</feature>
<keyword evidence="5 7" id="KW-0811">Translocation</keyword>
<evidence type="ECO:0000256" key="4">
    <source>
        <dbReference type="ARBA" id="ARBA00022989"/>
    </source>
</evidence>
<sequence>MPHMPKLPGRRRKENPEAIMSIGDHLRELRNRLFISAIGITVMAVVGYFLSDKAYQFITYPVEAANAEGANLNVNFSTLLSSFDMRMRISIWIGVLLSSPLWIYEFFAYVGPGMTRKEKAYTWVFGVVGLLLFAAGCALGIWVMPRAVRILTSFIPHSTSAAGIMDVSTYLSFMLRLVLAFGIAFLLPEVMVALNRLGVMKGRTMLKGWRWAVVGIFTFMAFANPLPDPWSMIFMAIPITGLYFLACYISIRHDKHVAKRRAEEDAALDAALAENSSVTTV</sequence>
<evidence type="ECO:0000256" key="7">
    <source>
        <dbReference type="HAMAP-Rule" id="MF_00902"/>
    </source>
</evidence>
<dbReference type="Pfam" id="PF00902">
    <property type="entry name" value="TatC"/>
    <property type="match status" value="1"/>
</dbReference>
<evidence type="ECO:0000256" key="5">
    <source>
        <dbReference type="ARBA" id="ARBA00023010"/>
    </source>
</evidence>
<dbReference type="HAMAP" id="MF_00902">
    <property type="entry name" value="TatC"/>
    <property type="match status" value="1"/>
</dbReference>
<dbReference type="NCBIfam" id="TIGR00945">
    <property type="entry name" value="tatC"/>
    <property type="match status" value="1"/>
</dbReference>
<comment type="similarity">
    <text evidence="7">Belongs to the TatC family.</text>
</comment>
<comment type="caution">
    <text evidence="8">The sequence shown here is derived from an EMBL/GenBank/DDBJ whole genome shotgun (WGS) entry which is preliminary data.</text>
</comment>
<protein>
    <recommendedName>
        <fullName evidence="7">Sec-independent protein translocase protein TatC</fullName>
    </recommendedName>
</protein>
<evidence type="ECO:0000256" key="6">
    <source>
        <dbReference type="ARBA" id="ARBA00023136"/>
    </source>
</evidence>
<feature type="transmembrane region" description="Helical" evidence="7">
    <location>
        <begin position="208"/>
        <end position="226"/>
    </location>
</feature>
<evidence type="ECO:0000256" key="3">
    <source>
        <dbReference type="ARBA" id="ARBA00022927"/>
    </source>
</evidence>
<dbReference type="PANTHER" id="PTHR30371:SF0">
    <property type="entry name" value="SEC-INDEPENDENT PROTEIN TRANSLOCASE PROTEIN TATC, CHLOROPLASTIC-RELATED"/>
    <property type="match status" value="1"/>
</dbReference>